<protein>
    <submittedName>
        <fullName evidence="2">Uncharacterized protein</fullName>
    </submittedName>
</protein>
<accession>G3IHI2</accession>
<proteinExistence type="predicted"/>
<gene>
    <name evidence="2" type="ORF">I79_023272</name>
</gene>
<dbReference type="Proteomes" id="UP000001075">
    <property type="component" value="Unassembled WGS sequence"/>
</dbReference>
<organism evidence="2 3">
    <name type="scientific">Cricetulus griseus</name>
    <name type="common">Chinese hamster</name>
    <name type="synonym">Cricetulus barabensis griseus</name>
    <dbReference type="NCBI Taxonomy" id="10029"/>
    <lineage>
        <taxon>Eukaryota</taxon>
        <taxon>Metazoa</taxon>
        <taxon>Chordata</taxon>
        <taxon>Craniata</taxon>
        <taxon>Vertebrata</taxon>
        <taxon>Euteleostomi</taxon>
        <taxon>Mammalia</taxon>
        <taxon>Eutheria</taxon>
        <taxon>Euarchontoglires</taxon>
        <taxon>Glires</taxon>
        <taxon>Rodentia</taxon>
        <taxon>Myomorpha</taxon>
        <taxon>Muroidea</taxon>
        <taxon>Cricetidae</taxon>
        <taxon>Cricetinae</taxon>
        <taxon>Cricetulus</taxon>
    </lineage>
</organism>
<name>G3IHI2_CRIGR</name>
<reference evidence="3" key="1">
    <citation type="journal article" date="2011" name="Nat. Biotechnol.">
        <title>The genomic sequence of the Chinese hamster ovary (CHO)-K1 cell line.</title>
        <authorList>
            <person name="Xu X."/>
            <person name="Nagarajan H."/>
            <person name="Lewis N.E."/>
            <person name="Pan S."/>
            <person name="Cai Z."/>
            <person name="Liu X."/>
            <person name="Chen W."/>
            <person name="Xie M."/>
            <person name="Wang W."/>
            <person name="Hammond S."/>
            <person name="Andersen M.R."/>
            <person name="Neff N."/>
            <person name="Passarelli B."/>
            <person name="Koh W."/>
            <person name="Fan H.C."/>
            <person name="Wang J."/>
            <person name="Gui Y."/>
            <person name="Lee K.H."/>
            <person name="Betenbaugh M.J."/>
            <person name="Quake S.R."/>
            <person name="Famili I."/>
            <person name="Palsson B.O."/>
            <person name="Wang J."/>
        </authorList>
    </citation>
    <scope>NUCLEOTIDE SEQUENCE [LARGE SCALE GENOMIC DNA]</scope>
    <source>
        <strain evidence="3">CHO K1 cell line</strain>
    </source>
</reference>
<evidence type="ECO:0000313" key="3">
    <source>
        <dbReference type="Proteomes" id="UP000001075"/>
    </source>
</evidence>
<dbReference type="EMBL" id="JH002781">
    <property type="protein sequence ID" value="EGW13810.1"/>
    <property type="molecule type" value="Genomic_DNA"/>
</dbReference>
<dbReference type="AlphaFoldDB" id="G3IHI2"/>
<feature type="region of interest" description="Disordered" evidence="1">
    <location>
        <begin position="22"/>
        <end position="46"/>
    </location>
</feature>
<sequence length="78" mass="8593">MPYTPSLCEPLLLLSCYFHGTSEQPRAESQPVTNVPVRHREETKQSLPVLLRPSAITLVSGSQQDSPCEQNNKTGGKN</sequence>
<dbReference type="InParanoid" id="G3IHI2"/>
<evidence type="ECO:0000313" key="2">
    <source>
        <dbReference type="EMBL" id="EGW13810.1"/>
    </source>
</evidence>
<feature type="region of interest" description="Disordered" evidence="1">
    <location>
        <begin position="58"/>
        <end position="78"/>
    </location>
</feature>
<evidence type="ECO:0000256" key="1">
    <source>
        <dbReference type="SAM" id="MobiDB-lite"/>
    </source>
</evidence>